<reference evidence="6 7" key="1">
    <citation type="journal article" date="2014" name="Antonie Van Leeuwenhoek">
        <title>Hyphomonas beringensis sp. nov. and Hyphomonas chukchiensis sp. nov., isolated from surface seawater of the Bering Sea and Chukchi Sea.</title>
        <authorList>
            <person name="Li C."/>
            <person name="Lai Q."/>
            <person name="Li G."/>
            <person name="Dong C."/>
            <person name="Wang J."/>
            <person name="Liao Y."/>
            <person name="Shao Z."/>
        </authorList>
    </citation>
    <scope>NUCLEOTIDE SEQUENCE [LARGE SCALE GENOMIC DNA]</scope>
    <source>
        <strain evidence="6 7">22II1-22F38</strain>
    </source>
</reference>
<comment type="caution">
    <text evidence="6">The sequence shown here is derived from an EMBL/GenBank/DDBJ whole genome shotgun (WGS) entry which is preliminary data.</text>
</comment>
<dbReference type="PROSITE" id="PS50151">
    <property type="entry name" value="UVR"/>
    <property type="match status" value="1"/>
</dbReference>
<keyword evidence="3" id="KW-0742">SOS response</keyword>
<dbReference type="GO" id="GO:0006281">
    <property type="term" value="P:DNA repair"/>
    <property type="evidence" value="ECO:0007669"/>
    <property type="project" value="UniProtKB-KW"/>
</dbReference>
<evidence type="ECO:0000256" key="1">
    <source>
        <dbReference type="ARBA" id="ARBA00022769"/>
    </source>
</evidence>
<dbReference type="EMBL" id="AWFH01000036">
    <property type="protein sequence ID" value="KCZ59615.1"/>
    <property type="molecule type" value="Genomic_DNA"/>
</dbReference>
<dbReference type="GO" id="GO:0004518">
    <property type="term" value="F:nuclease activity"/>
    <property type="evidence" value="ECO:0007669"/>
    <property type="project" value="UniProtKB-KW"/>
</dbReference>
<keyword evidence="4" id="KW-0175">Coiled coil</keyword>
<dbReference type="Pfam" id="PF02151">
    <property type="entry name" value="UVR"/>
    <property type="match status" value="1"/>
</dbReference>
<name>A0A059DZI5_9PROT</name>
<dbReference type="STRING" id="1280948.HY36_17815"/>
<evidence type="ECO:0000313" key="6">
    <source>
        <dbReference type="EMBL" id="KCZ59615.1"/>
    </source>
</evidence>
<gene>
    <name evidence="6" type="ORF">HY36_17815</name>
</gene>
<keyword evidence="7" id="KW-1185">Reference proteome</keyword>
<dbReference type="GO" id="GO:0009432">
    <property type="term" value="P:SOS response"/>
    <property type="evidence" value="ECO:0007669"/>
    <property type="project" value="UniProtKB-KW"/>
</dbReference>
<feature type="domain" description="UVR" evidence="5">
    <location>
        <begin position="10"/>
        <end position="45"/>
    </location>
</feature>
<evidence type="ECO:0000256" key="3">
    <source>
        <dbReference type="ARBA" id="ARBA00023236"/>
    </source>
</evidence>
<dbReference type="InterPro" id="IPR036876">
    <property type="entry name" value="UVR_dom_sf"/>
</dbReference>
<proteinExistence type="predicted"/>
<feature type="coiled-coil region" evidence="4">
    <location>
        <begin position="13"/>
        <end position="45"/>
    </location>
</feature>
<organism evidence="6 7">
    <name type="scientific">Hyphomonas atlantica</name>
    <dbReference type="NCBI Taxonomy" id="1280948"/>
    <lineage>
        <taxon>Bacteria</taxon>
        <taxon>Pseudomonadati</taxon>
        <taxon>Pseudomonadota</taxon>
        <taxon>Alphaproteobacteria</taxon>
        <taxon>Hyphomonadales</taxon>
        <taxon>Hyphomonadaceae</taxon>
        <taxon>Hyphomonas</taxon>
    </lineage>
</organism>
<dbReference type="eggNOG" id="COG0556">
    <property type="taxonomic scope" value="Bacteria"/>
</dbReference>
<dbReference type="PATRIC" id="fig|1280948.3.peg.2565"/>
<accession>A0A059DZI5</accession>
<protein>
    <recommendedName>
        <fullName evidence="5">UVR domain-containing protein</fullName>
    </recommendedName>
</protein>
<dbReference type="Gene3D" id="4.10.860.10">
    <property type="entry name" value="UVR domain"/>
    <property type="match status" value="1"/>
</dbReference>
<evidence type="ECO:0000313" key="7">
    <source>
        <dbReference type="Proteomes" id="UP000024547"/>
    </source>
</evidence>
<dbReference type="SUPFAM" id="SSF46600">
    <property type="entry name" value="C-terminal UvrC-binding domain of UvrB"/>
    <property type="match status" value="1"/>
</dbReference>
<keyword evidence="2" id="KW-0267">Excision nuclease</keyword>
<dbReference type="AlphaFoldDB" id="A0A059DZI5"/>
<evidence type="ECO:0000256" key="4">
    <source>
        <dbReference type="SAM" id="Coils"/>
    </source>
</evidence>
<dbReference type="Proteomes" id="UP000024547">
    <property type="component" value="Unassembled WGS sequence"/>
</dbReference>
<dbReference type="RefSeq" id="WP_081806181.1">
    <property type="nucleotide sequence ID" value="NZ_AWFH01000036.1"/>
</dbReference>
<keyword evidence="1" id="KW-0228">DNA excision</keyword>
<evidence type="ECO:0000256" key="2">
    <source>
        <dbReference type="ARBA" id="ARBA00022881"/>
    </source>
</evidence>
<evidence type="ECO:0000259" key="5">
    <source>
        <dbReference type="PROSITE" id="PS50151"/>
    </source>
</evidence>
<keyword evidence="3" id="KW-0227">DNA damage</keyword>
<dbReference type="InterPro" id="IPR001943">
    <property type="entry name" value="UVR_dom"/>
</dbReference>
<sequence length="49" mass="5793">MRKRWGEGMQAALVNLDKQMREAAANLEFEEASRLRNEVMQLREEELTL</sequence>
<keyword evidence="2" id="KW-0234">DNA repair</keyword>